<comment type="caution">
    <text evidence="1">The sequence shown here is derived from an EMBL/GenBank/DDBJ whole genome shotgun (WGS) entry which is preliminary data.</text>
</comment>
<dbReference type="Proteomes" id="UP001415857">
    <property type="component" value="Unassembled WGS sequence"/>
</dbReference>
<protein>
    <submittedName>
        <fullName evidence="1">Uncharacterized protein</fullName>
    </submittedName>
</protein>
<name>A0AAP0REQ4_LIQFO</name>
<evidence type="ECO:0000313" key="2">
    <source>
        <dbReference type="Proteomes" id="UP001415857"/>
    </source>
</evidence>
<dbReference type="AlphaFoldDB" id="A0AAP0REQ4"/>
<dbReference type="EMBL" id="JBBPBK010000011">
    <property type="protein sequence ID" value="KAK9275431.1"/>
    <property type="molecule type" value="Genomic_DNA"/>
</dbReference>
<organism evidence="1 2">
    <name type="scientific">Liquidambar formosana</name>
    <name type="common">Formosan gum</name>
    <dbReference type="NCBI Taxonomy" id="63359"/>
    <lineage>
        <taxon>Eukaryota</taxon>
        <taxon>Viridiplantae</taxon>
        <taxon>Streptophyta</taxon>
        <taxon>Embryophyta</taxon>
        <taxon>Tracheophyta</taxon>
        <taxon>Spermatophyta</taxon>
        <taxon>Magnoliopsida</taxon>
        <taxon>eudicotyledons</taxon>
        <taxon>Gunneridae</taxon>
        <taxon>Pentapetalae</taxon>
        <taxon>Saxifragales</taxon>
        <taxon>Altingiaceae</taxon>
        <taxon>Liquidambar</taxon>
    </lineage>
</organism>
<proteinExistence type="predicted"/>
<sequence length="545" mass="62953">MPEKDMYNCSLDDDDDNGNDDKGWEKLEKYHIFRNFRNFRNARGLDKEEVDQKRQQKISKAVALMVLQGYDCIPWAGYKRYVSEDCEVFSFVREIVFKNMVKFVLDICNEEDFLQIVDEEMINNECKEFYRLLSIDFDFPSECGFSPIRTLSEGTMNMKFSFLREPEVAYILEWYQEKCNVCKEDQVAAPIISTMAEKDYVLFDHYVRAVKEVMEDFVPLKEATKLNLMMDLEQGQNSVVEALLLEFWKDINLQHLENLAHHGNSEDYGRPARPIDDPNYFVSHINICCIFLVSQKVSALQSWSRLATFPLTCGAFGAFTKEAIEVVKIANLERIRQGQRFISVDHMLLGFSWSRIADNVRKFMDTKEAAGSEELETNTYRLLKAAAVFLGKVPLHRHEHDCDTKEASVDEELEIGPNYYIYRSSQDAAAMLGSDTIGLEHLFLATVFGRQATIDKSCWLVILGEKKVMEFLECVGNCEKSIGGAQEGVRRSEFEAVWRHVFPEYDGKGLIADNALSIVRTIQDYLRSNQFDPREYVNKEGYKQA</sequence>
<gene>
    <name evidence="1" type="ORF">L1049_022696</name>
</gene>
<keyword evidence="2" id="KW-1185">Reference proteome</keyword>
<reference evidence="1 2" key="1">
    <citation type="journal article" date="2024" name="Plant J.">
        <title>Genome sequences and population genomics reveal climatic adaptation and genomic divergence between two closely related sweetgum species.</title>
        <authorList>
            <person name="Xu W.Q."/>
            <person name="Ren C.Q."/>
            <person name="Zhang X.Y."/>
            <person name="Comes H.P."/>
            <person name="Liu X.H."/>
            <person name="Li Y.G."/>
            <person name="Kettle C.J."/>
            <person name="Jalonen R."/>
            <person name="Gaisberger H."/>
            <person name="Ma Y.Z."/>
            <person name="Qiu Y.X."/>
        </authorList>
    </citation>
    <scope>NUCLEOTIDE SEQUENCE [LARGE SCALE GENOMIC DNA]</scope>
    <source>
        <strain evidence="1">Hangzhou</strain>
    </source>
</reference>
<accession>A0AAP0REQ4</accession>
<evidence type="ECO:0000313" key="1">
    <source>
        <dbReference type="EMBL" id="KAK9275431.1"/>
    </source>
</evidence>